<protein>
    <submittedName>
        <fullName evidence="1">DUF1045 domain-containing protein</fullName>
    </submittedName>
</protein>
<dbReference type="Proteomes" id="UP000484076">
    <property type="component" value="Unassembled WGS sequence"/>
</dbReference>
<sequence length="229" mass="24877">MENFERYAIYYAPAPGAFADFAACWLGWDAAAGREMPHPALPGLSRPLAELTTSPRKYGFHGTVKPPFFLAPGTDVAGLHQAARALCAGLAPVTLPGLELHRLGGFVALTPEGDQTALAALAARVVEGLDAFRAPPTEAEIARRRPERLNPRQRGYLAQWGYPYVMEEFQFHLTLTDDIGPGLADEVETVLAPLLPAILPRPFVVDSLCLFGQAADGRFRLLHRYTLSG</sequence>
<evidence type="ECO:0000313" key="1">
    <source>
        <dbReference type="EMBL" id="NUB43562.1"/>
    </source>
</evidence>
<dbReference type="Pfam" id="PF06299">
    <property type="entry name" value="DUF1045"/>
    <property type="match status" value="1"/>
</dbReference>
<gene>
    <name evidence="1" type="ORF">GEU84_004130</name>
</gene>
<dbReference type="InterPro" id="IPR009389">
    <property type="entry name" value="DUF1045"/>
</dbReference>
<dbReference type="RefSeq" id="WP_152824368.1">
    <property type="nucleotide sequence ID" value="NZ_WHUT02000002.1"/>
</dbReference>
<dbReference type="NCBIfam" id="TIGR03223">
    <property type="entry name" value="Phn_opern_protn"/>
    <property type="match status" value="1"/>
</dbReference>
<evidence type="ECO:0000313" key="2">
    <source>
        <dbReference type="Proteomes" id="UP000484076"/>
    </source>
</evidence>
<dbReference type="PIRSF" id="PIRSF033328">
    <property type="entry name" value="Phest_Mll4975"/>
    <property type="match status" value="1"/>
</dbReference>
<name>A0A8X8GZV9_9RHOB</name>
<comment type="caution">
    <text evidence="1">The sequence shown here is derived from an EMBL/GenBank/DDBJ whole genome shotgun (WGS) entry which is preliminary data.</text>
</comment>
<proteinExistence type="predicted"/>
<dbReference type="Gene3D" id="3.90.1140.10">
    <property type="entry name" value="Cyclic phosphodiesterase"/>
    <property type="match status" value="1"/>
</dbReference>
<reference evidence="1" key="1">
    <citation type="submission" date="2020-05" db="EMBL/GenBank/DDBJ databases">
        <title>Fertoebacter nigrum gen. nov., sp. nov., a new member of the family Rhodobacteraceae.</title>
        <authorList>
            <person name="Szuroczki S."/>
            <person name="Abbaszade G."/>
            <person name="Buni D."/>
            <person name="Schumann P."/>
            <person name="Toth E."/>
        </authorList>
    </citation>
    <scope>NUCLEOTIDE SEQUENCE</scope>
    <source>
        <strain evidence="1">RG-N-1a</strain>
    </source>
</reference>
<dbReference type="AlphaFoldDB" id="A0A8X8GZV9"/>
<accession>A0A8X8GZV9</accession>
<keyword evidence="2" id="KW-1185">Reference proteome</keyword>
<dbReference type="EMBL" id="WHUT02000002">
    <property type="protein sequence ID" value="NUB43562.1"/>
    <property type="molecule type" value="Genomic_DNA"/>
</dbReference>
<organism evidence="1 2">
    <name type="scientific">Fertoeibacter niger</name>
    <dbReference type="NCBI Taxonomy" id="2656921"/>
    <lineage>
        <taxon>Bacteria</taxon>
        <taxon>Pseudomonadati</taxon>
        <taxon>Pseudomonadota</taxon>
        <taxon>Alphaproteobacteria</taxon>
        <taxon>Rhodobacterales</taxon>
        <taxon>Paracoccaceae</taxon>
        <taxon>Fertoeibacter</taxon>
    </lineage>
</organism>